<protein>
    <submittedName>
        <fullName evidence="2">Uncharacterized protein</fullName>
    </submittedName>
</protein>
<dbReference type="EMBL" id="KV878364">
    <property type="protein sequence ID" value="OJJ42225.1"/>
    <property type="molecule type" value="Genomic_DNA"/>
</dbReference>
<accession>A0A1L9S4Z4</accession>
<sequence>MSRFAIASLLALAASTMAITYPPSAVTGTEGIIASSIFFPLPPTAVPATMEGVALADPPEYFTLVVINSHGDDITTSHAHAADSPTAVSGDVGPGTMTNGATASVLYPTGWAGNVAINDANYEITGDDSLIEASFVVEDDVAVVDVDISYVNGFSVAIVCWCTDTDVSLTGCNKNLYTLNTCPDPDGENACINPLRASTTATEATTFFEPCEGAAYTFPDDNAANSYGQCQSGSVTCCVGADCPASSKQSS</sequence>
<dbReference type="InterPro" id="IPR037176">
    <property type="entry name" value="Osmotin/thaumatin-like_sf"/>
</dbReference>
<dbReference type="VEuPathDB" id="FungiDB:ASPZODRAFT_155442"/>
<organism evidence="2 3">
    <name type="scientific">Penicilliopsis zonata CBS 506.65</name>
    <dbReference type="NCBI Taxonomy" id="1073090"/>
    <lineage>
        <taxon>Eukaryota</taxon>
        <taxon>Fungi</taxon>
        <taxon>Dikarya</taxon>
        <taxon>Ascomycota</taxon>
        <taxon>Pezizomycotina</taxon>
        <taxon>Eurotiomycetes</taxon>
        <taxon>Eurotiomycetidae</taxon>
        <taxon>Eurotiales</taxon>
        <taxon>Aspergillaceae</taxon>
        <taxon>Penicilliopsis</taxon>
    </lineage>
</organism>
<dbReference type="RefSeq" id="XP_022576735.1">
    <property type="nucleotide sequence ID" value="XM_022726212.1"/>
</dbReference>
<evidence type="ECO:0000313" key="2">
    <source>
        <dbReference type="EMBL" id="OJJ42225.1"/>
    </source>
</evidence>
<name>A0A1L9S4Z4_9EURO</name>
<gene>
    <name evidence="2" type="ORF">ASPZODRAFT_155442</name>
</gene>
<evidence type="ECO:0000256" key="1">
    <source>
        <dbReference type="SAM" id="SignalP"/>
    </source>
</evidence>
<reference evidence="3" key="1">
    <citation type="journal article" date="2017" name="Genome Biol.">
        <title>Comparative genomics reveals high biological diversity and specific adaptations in the industrially and medically important fungal genus Aspergillus.</title>
        <authorList>
            <person name="de Vries R.P."/>
            <person name="Riley R."/>
            <person name="Wiebenga A."/>
            <person name="Aguilar-Osorio G."/>
            <person name="Amillis S."/>
            <person name="Uchima C.A."/>
            <person name="Anderluh G."/>
            <person name="Asadollahi M."/>
            <person name="Askin M."/>
            <person name="Barry K."/>
            <person name="Battaglia E."/>
            <person name="Bayram O."/>
            <person name="Benocci T."/>
            <person name="Braus-Stromeyer S.A."/>
            <person name="Caldana C."/>
            <person name="Canovas D."/>
            <person name="Cerqueira G.C."/>
            <person name="Chen F."/>
            <person name="Chen W."/>
            <person name="Choi C."/>
            <person name="Clum A."/>
            <person name="Dos Santos R.A."/>
            <person name="Damasio A.R."/>
            <person name="Diallinas G."/>
            <person name="Emri T."/>
            <person name="Fekete E."/>
            <person name="Flipphi M."/>
            <person name="Freyberg S."/>
            <person name="Gallo A."/>
            <person name="Gournas C."/>
            <person name="Habgood R."/>
            <person name="Hainaut M."/>
            <person name="Harispe M.L."/>
            <person name="Henrissat B."/>
            <person name="Hilden K.S."/>
            <person name="Hope R."/>
            <person name="Hossain A."/>
            <person name="Karabika E."/>
            <person name="Karaffa L."/>
            <person name="Karanyi Z."/>
            <person name="Krasevec N."/>
            <person name="Kuo A."/>
            <person name="Kusch H."/>
            <person name="LaButti K."/>
            <person name="Lagendijk E.L."/>
            <person name="Lapidus A."/>
            <person name="Levasseur A."/>
            <person name="Lindquist E."/>
            <person name="Lipzen A."/>
            <person name="Logrieco A.F."/>
            <person name="MacCabe A."/>
            <person name="Maekelae M.R."/>
            <person name="Malavazi I."/>
            <person name="Melin P."/>
            <person name="Meyer V."/>
            <person name="Mielnichuk N."/>
            <person name="Miskei M."/>
            <person name="Molnar A.P."/>
            <person name="Mule G."/>
            <person name="Ngan C.Y."/>
            <person name="Orejas M."/>
            <person name="Orosz E."/>
            <person name="Ouedraogo J.P."/>
            <person name="Overkamp K.M."/>
            <person name="Park H.-S."/>
            <person name="Perrone G."/>
            <person name="Piumi F."/>
            <person name="Punt P.J."/>
            <person name="Ram A.F."/>
            <person name="Ramon A."/>
            <person name="Rauscher S."/>
            <person name="Record E."/>
            <person name="Riano-Pachon D.M."/>
            <person name="Robert V."/>
            <person name="Roehrig J."/>
            <person name="Ruller R."/>
            <person name="Salamov A."/>
            <person name="Salih N.S."/>
            <person name="Samson R.A."/>
            <person name="Sandor E."/>
            <person name="Sanguinetti M."/>
            <person name="Schuetze T."/>
            <person name="Sepcic K."/>
            <person name="Shelest E."/>
            <person name="Sherlock G."/>
            <person name="Sophianopoulou V."/>
            <person name="Squina F.M."/>
            <person name="Sun H."/>
            <person name="Susca A."/>
            <person name="Todd R.B."/>
            <person name="Tsang A."/>
            <person name="Unkles S.E."/>
            <person name="van de Wiele N."/>
            <person name="van Rossen-Uffink D."/>
            <person name="Oliveira J.V."/>
            <person name="Vesth T.C."/>
            <person name="Visser J."/>
            <person name="Yu J.-H."/>
            <person name="Zhou M."/>
            <person name="Andersen M.R."/>
            <person name="Archer D.B."/>
            <person name="Baker S.E."/>
            <person name="Benoit I."/>
            <person name="Brakhage A.A."/>
            <person name="Braus G.H."/>
            <person name="Fischer R."/>
            <person name="Frisvad J.C."/>
            <person name="Goldman G.H."/>
            <person name="Houbraken J."/>
            <person name="Oakley B."/>
            <person name="Pocsi I."/>
            <person name="Scazzocchio C."/>
            <person name="Seiboth B."/>
            <person name="vanKuyk P.A."/>
            <person name="Wortman J."/>
            <person name="Dyer P.S."/>
            <person name="Grigoriev I.V."/>
        </authorList>
    </citation>
    <scope>NUCLEOTIDE SEQUENCE [LARGE SCALE GENOMIC DNA]</scope>
    <source>
        <strain evidence="3">CBS 506.65</strain>
    </source>
</reference>
<evidence type="ECO:0000313" key="3">
    <source>
        <dbReference type="Proteomes" id="UP000184188"/>
    </source>
</evidence>
<dbReference type="AlphaFoldDB" id="A0A1L9S4Z4"/>
<keyword evidence="1" id="KW-0732">Signal</keyword>
<feature type="chain" id="PRO_5013313179" evidence="1">
    <location>
        <begin position="19"/>
        <end position="251"/>
    </location>
</feature>
<dbReference type="GeneID" id="34612676"/>
<feature type="signal peptide" evidence="1">
    <location>
        <begin position="1"/>
        <end position="18"/>
    </location>
</feature>
<proteinExistence type="predicted"/>
<dbReference type="OrthoDB" id="430315at2759"/>
<dbReference type="Proteomes" id="UP000184188">
    <property type="component" value="Unassembled WGS sequence"/>
</dbReference>
<dbReference type="SUPFAM" id="SSF49870">
    <property type="entry name" value="Osmotin, thaumatin-like protein"/>
    <property type="match status" value="1"/>
</dbReference>
<keyword evidence="3" id="KW-1185">Reference proteome</keyword>